<keyword evidence="3 5" id="KW-0067">ATP-binding</keyword>
<dbReference type="InterPro" id="IPR013196">
    <property type="entry name" value="HTH_11"/>
</dbReference>
<dbReference type="GO" id="GO:0004077">
    <property type="term" value="F:biotin--[biotin carboxyl-carrier protein] ligase activity"/>
    <property type="evidence" value="ECO:0007669"/>
    <property type="project" value="UniProtKB-UniRule"/>
</dbReference>
<dbReference type="CDD" id="cd16442">
    <property type="entry name" value="BPL"/>
    <property type="match status" value="1"/>
</dbReference>
<comment type="catalytic activity">
    <reaction evidence="5">
        <text>biotin + L-lysyl-[protein] + ATP = N(6)-biotinyl-L-lysyl-[protein] + AMP + diphosphate + H(+)</text>
        <dbReference type="Rhea" id="RHEA:11756"/>
        <dbReference type="Rhea" id="RHEA-COMP:9752"/>
        <dbReference type="Rhea" id="RHEA-COMP:10505"/>
        <dbReference type="ChEBI" id="CHEBI:15378"/>
        <dbReference type="ChEBI" id="CHEBI:29969"/>
        <dbReference type="ChEBI" id="CHEBI:30616"/>
        <dbReference type="ChEBI" id="CHEBI:33019"/>
        <dbReference type="ChEBI" id="CHEBI:57586"/>
        <dbReference type="ChEBI" id="CHEBI:83144"/>
        <dbReference type="ChEBI" id="CHEBI:456215"/>
        <dbReference type="EC" id="6.3.4.15"/>
    </reaction>
</comment>
<dbReference type="InterPro" id="IPR045864">
    <property type="entry name" value="aa-tRNA-synth_II/BPL/LPL"/>
</dbReference>
<evidence type="ECO:0000256" key="2">
    <source>
        <dbReference type="ARBA" id="ARBA00022741"/>
    </source>
</evidence>
<proteinExistence type="inferred from homology"/>
<dbReference type="Pfam" id="PF02237">
    <property type="entry name" value="BPL_C"/>
    <property type="match status" value="1"/>
</dbReference>
<dbReference type="SUPFAM" id="SSF55681">
    <property type="entry name" value="Class II aaRS and biotin synthetases"/>
    <property type="match status" value="1"/>
</dbReference>
<keyword evidence="5" id="KW-0238">DNA-binding</keyword>
<dbReference type="STRING" id="1128398.Curi_c23660"/>
<feature type="DNA-binding region" description="H-T-H motif" evidence="5">
    <location>
        <begin position="19"/>
        <end position="38"/>
    </location>
</feature>
<dbReference type="InterPro" id="IPR004143">
    <property type="entry name" value="BPL_LPL_catalytic"/>
</dbReference>
<accession>K0B489</accession>
<dbReference type="NCBIfam" id="TIGR00121">
    <property type="entry name" value="birA_ligase"/>
    <property type="match status" value="1"/>
</dbReference>
<sequence>MREKILKVLKEKRGEFVSGQDLSNKLNVSRTAIWKYINILKEEGYSIESITRKGHRLLSSPDVLSEEEVKEYLKTKYIGRNILYYDSIDSTNNEAKNIASKGNEEGTVVIAEEQIQGRGRLGKNWTSPKGKGIWMSIVVRPDIEPMDASKITQITAASVYRAMKEMEIEVSIKWPNDIILNGKKVCGILTEMSGEMMKINYLVIGIGVNVNIEDDEFPDEVKEKATSLKRELGKTINRKALVGKILNNFEYFYEEMTIKNNIEEAINICREKSILIGKKVRVIQKNQELERVAVGLTDDGELLVKDEDGNITKLISGEVSVRGEKGYV</sequence>
<dbReference type="Gene3D" id="1.10.10.10">
    <property type="entry name" value="Winged helix-like DNA-binding domain superfamily/Winged helix DNA-binding domain"/>
    <property type="match status" value="1"/>
</dbReference>
<dbReference type="HOGENOM" id="CLU_051096_0_0_9"/>
<feature type="binding site" evidence="5">
    <location>
        <position position="114"/>
    </location>
    <ligand>
        <name>biotin</name>
        <dbReference type="ChEBI" id="CHEBI:57586"/>
    </ligand>
</feature>
<dbReference type="EMBL" id="CP003326">
    <property type="protein sequence ID" value="AFS79361.1"/>
    <property type="molecule type" value="Genomic_DNA"/>
</dbReference>
<dbReference type="InterPro" id="IPR036390">
    <property type="entry name" value="WH_DNA-bd_sf"/>
</dbReference>
<dbReference type="EC" id="6.3.4.15" evidence="5"/>
<dbReference type="Proteomes" id="UP000006094">
    <property type="component" value="Chromosome"/>
</dbReference>
<comment type="function">
    <text evidence="5">Acts both as a biotin--[acetyl-CoA-carboxylase] ligase and a repressor.</text>
</comment>
<keyword evidence="1 5" id="KW-0436">Ligase</keyword>
<dbReference type="OrthoDB" id="9807064at2"/>
<dbReference type="InterPro" id="IPR036388">
    <property type="entry name" value="WH-like_DNA-bd_sf"/>
</dbReference>
<dbReference type="Pfam" id="PF08279">
    <property type="entry name" value="HTH_11"/>
    <property type="match status" value="1"/>
</dbReference>
<feature type="domain" description="BPL/LPL catalytic" evidence="6">
    <location>
        <begin position="67"/>
        <end position="257"/>
    </location>
</feature>
<evidence type="ECO:0000256" key="5">
    <source>
        <dbReference type="HAMAP-Rule" id="MF_00978"/>
    </source>
</evidence>
<feature type="binding site" evidence="5">
    <location>
        <begin position="118"/>
        <end position="120"/>
    </location>
    <ligand>
        <name>biotin</name>
        <dbReference type="ChEBI" id="CHEBI:57586"/>
    </ligand>
</feature>
<dbReference type="PATRIC" id="fig|1128398.3.peg.2441"/>
<dbReference type="PANTHER" id="PTHR12835:SF5">
    <property type="entry name" value="BIOTIN--PROTEIN LIGASE"/>
    <property type="match status" value="1"/>
</dbReference>
<dbReference type="Gene3D" id="3.30.930.10">
    <property type="entry name" value="Bira Bifunctional Protein, Domain 2"/>
    <property type="match status" value="1"/>
</dbReference>
<dbReference type="InterPro" id="IPR003142">
    <property type="entry name" value="BPL_C"/>
</dbReference>
<dbReference type="HAMAP" id="MF_00978">
    <property type="entry name" value="Bifunct_BirA"/>
    <property type="match status" value="1"/>
</dbReference>
<evidence type="ECO:0000313" key="7">
    <source>
        <dbReference type="EMBL" id="AFS79361.1"/>
    </source>
</evidence>
<dbReference type="GO" id="GO:0005524">
    <property type="term" value="F:ATP binding"/>
    <property type="evidence" value="ECO:0007669"/>
    <property type="project" value="UniProtKB-UniRule"/>
</dbReference>
<dbReference type="InterPro" id="IPR004408">
    <property type="entry name" value="Biotin_CoA_COase_ligase"/>
</dbReference>
<keyword evidence="2 5" id="KW-0547">Nucleotide-binding</keyword>
<dbReference type="PROSITE" id="PS51733">
    <property type="entry name" value="BPL_LPL_CATALYTIC"/>
    <property type="match status" value="1"/>
</dbReference>
<organism evidence="7 8">
    <name type="scientific">Gottschalkia acidurici (strain ATCC 7906 / DSM 604 / BCRC 14475 / CIP 104303 / KCTC 5404 / NCIMB 10678 / 9a)</name>
    <name type="common">Clostridium acidurici</name>
    <dbReference type="NCBI Taxonomy" id="1128398"/>
    <lineage>
        <taxon>Bacteria</taxon>
        <taxon>Bacillati</taxon>
        <taxon>Bacillota</taxon>
        <taxon>Tissierellia</taxon>
        <taxon>Tissierellales</taxon>
        <taxon>Gottschalkiaceae</taxon>
        <taxon>Gottschalkia</taxon>
    </lineage>
</organism>
<dbReference type="KEGG" id="cad:Curi_c23660"/>
<dbReference type="Pfam" id="PF03099">
    <property type="entry name" value="BPL_LplA_LipB"/>
    <property type="match status" value="1"/>
</dbReference>
<keyword evidence="5" id="KW-0805">Transcription regulation</keyword>
<reference evidence="7 8" key="1">
    <citation type="journal article" date="2012" name="PLoS ONE">
        <title>The purine-utilizing bacterium Clostridium acidurici 9a: a genome-guided metabolic reconsideration.</title>
        <authorList>
            <person name="Hartwich K."/>
            <person name="Poehlein A."/>
            <person name="Daniel R."/>
        </authorList>
    </citation>
    <scope>NUCLEOTIDE SEQUENCE [LARGE SCALE GENOMIC DNA]</scope>
    <source>
        <strain evidence="8">ATCC 7906 / DSM 604 / BCRC 14475 / CIP 104303 / KCTC 5404 / NCIMB 10678 / 9a</strain>
    </source>
</reference>
<dbReference type="PANTHER" id="PTHR12835">
    <property type="entry name" value="BIOTIN PROTEIN LIGASE"/>
    <property type="match status" value="1"/>
</dbReference>
<dbReference type="Gene3D" id="2.30.30.100">
    <property type="match status" value="1"/>
</dbReference>
<dbReference type="SUPFAM" id="SSF46785">
    <property type="entry name" value="Winged helix' DNA-binding domain"/>
    <property type="match status" value="1"/>
</dbReference>
<comment type="similarity">
    <text evidence="5">Belongs to the biotin--protein ligase family.</text>
</comment>
<dbReference type="eggNOG" id="COG0340">
    <property type="taxonomic scope" value="Bacteria"/>
</dbReference>
<dbReference type="InterPro" id="IPR030855">
    <property type="entry name" value="Bifunct_BirA"/>
</dbReference>
<keyword evidence="5" id="KW-0804">Transcription</keyword>
<keyword evidence="4 5" id="KW-0092">Biotin</keyword>
<dbReference type="AlphaFoldDB" id="K0B489"/>
<feature type="binding site" evidence="5">
    <location>
        <begin position="90"/>
        <end position="92"/>
    </location>
    <ligand>
        <name>biotin</name>
        <dbReference type="ChEBI" id="CHEBI:57586"/>
    </ligand>
</feature>
<dbReference type="GO" id="GO:0006355">
    <property type="term" value="P:regulation of DNA-templated transcription"/>
    <property type="evidence" value="ECO:0007669"/>
    <property type="project" value="UniProtKB-UniRule"/>
</dbReference>
<name>K0B489_GOTA9</name>
<dbReference type="InterPro" id="IPR008988">
    <property type="entry name" value="Transcriptional_repressor_C"/>
</dbReference>
<dbReference type="GO" id="GO:0016740">
    <property type="term" value="F:transferase activity"/>
    <property type="evidence" value="ECO:0007669"/>
    <property type="project" value="UniProtKB-ARBA"/>
</dbReference>
<keyword evidence="8" id="KW-1185">Reference proteome</keyword>
<evidence type="ECO:0000313" key="8">
    <source>
        <dbReference type="Proteomes" id="UP000006094"/>
    </source>
</evidence>
<dbReference type="RefSeq" id="WP_014968495.1">
    <property type="nucleotide sequence ID" value="NC_018664.1"/>
</dbReference>
<evidence type="ECO:0000256" key="1">
    <source>
        <dbReference type="ARBA" id="ARBA00022598"/>
    </source>
</evidence>
<keyword evidence="5" id="KW-0678">Repressor</keyword>
<dbReference type="eggNOG" id="COG1654">
    <property type="taxonomic scope" value="Bacteria"/>
</dbReference>
<evidence type="ECO:0000256" key="4">
    <source>
        <dbReference type="ARBA" id="ARBA00023267"/>
    </source>
</evidence>
<evidence type="ECO:0000256" key="3">
    <source>
        <dbReference type="ARBA" id="ARBA00022840"/>
    </source>
</evidence>
<dbReference type="GO" id="GO:0003677">
    <property type="term" value="F:DNA binding"/>
    <property type="evidence" value="ECO:0007669"/>
    <property type="project" value="UniProtKB-UniRule"/>
</dbReference>
<dbReference type="GO" id="GO:0009249">
    <property type="term" value="P:protein lipoylation"/>
    <property type="evidence" value="ECO:0007669"/>
    <property type="project" value="UniProtKB-ARBA"/>
</dbReference>
<dbReference type="SUPFAM" id="SSF50037">
    <property type="entry name" value="C-terminal domain of transcriptional repressors"/>
    <property type="match status" value="1"/>
</dbReference>
<gene>
    <name evidence="5 7" type="primary">birA</name>
    <name evidence="7" type="ordered locus">Curi_c23660</name>
</gene>
<protein>
    <recommendedName>
        <fullName evidence="5">Bifunctional ligase/repressor BirA</fullName>
    </recommendedName>
    <alternativeName>
        <fullName evidence="5">Biotin--[acetyl-CoA-carboxylase] ligase</fullName>
        <ecNumber evidence="5">6.3.4.15</ecNumber>
    </alternativeName>
    <alternativeName>
        <fullName evidence="5">Biotin--protein ligase</fullName>
    </alternativeName>
    <alternativeName>
        <fullName evidence="5">Biotin-[acetyl-CoA carboxylase] synthetase</fullName>
    </alternativeName>
</protein>
<evidence type="ECO:0000259" key="6">
    <source>
        <dbReference type="PROSITE" id="PS51733"/>
    </source>
</evidence>
<feature type="binding site" evidence="5">
    <location>
        <position position="184"/>
    </location>
    <ligand>
        <name>biotin</name>
        <dbReference type="ChEBI" id="CHEBI:57586"/>
    </ligand>
</feature>
<dbReference type="GO" id="GO:0005737">
    <property type="term" value="C:cytoplasm"/>
    <property type="evidence" value="ECO:0007669"/>
    <property type="project" value="TreeGrafter"/>
</dbReference>